<dbReference type="GO" id="GO:0003677">
    <property type="term" value="F:DNA binding"/>
    <property type="evidence" value="ECO:0007669"/>
    <property type="project" value="InterPro"/>
</dbReference>
<evidence type="ECO:0000256" key="6">
    <source>
        <dbReference type="ARBA" id="ARBA00048552"/>
    </source>
</evidence>
<dbReference type="PANTHER" id="PTHR19376">
    <property type="entry name" value="DNA-DIRECTED RNA POLYMERASE"/>
    <property type="match status" value="1"/>
</dbReference>
<dbReference type="InterPro" id="IPR045867">
    <property type="entry name" value="DNA-dir_RpoC_beta_prime"/>
</dbReference>
<keyword evidence="4 7" id="KW-0548">Nucleotidyltransferase</keyword>
<dbReference type="EC" id="2.7.7.6" evidence="7"/>
<dbReference type="Gene3D" id="4.10.860.120">
    <property type="entry name" value="RNA polymerase II, clamp domain"/>
    <property type="match status" value="1"/>
</dbReference>
<keyword evidence="3 7" id="KW-0808">Transferase</keyword>
<feature type="region of interest" description="Disordered" evidence="8">
    <location>
        <begin position="270"/>
        <end position="292"/>
    </location>
</feature>
<dbReference type="PANTHER" id="PTHR19376:SF11">
    <property type="entry name" value="DNA-DIRECTED RNA POLYMERASE I SUBUNIT RPA1"/>
    <property type="match status" value="1"/>
</dbReference>
<dbReference type="Gene3D" id="2.40.40.20">
    <property type="match status" value="1"/>
</dbReference>
<comment type="similarity">
    <text evidence="1 7">Belongs to the RNA polymerase beta' chain family.</text>
</comment>
<feature type="compositionally biased region" description="Basic and acidic residues" evidence="8">
    <location>
        <begin position="282"/>
        <end position="292"/>
    </location>
</feature>
<evidence type="ECO:0000259" key="9">
    <source>
        <dbReference type="SMART" id="SM00663"/>
    </source>
</evidence>
<feature type="non-terminal residue" evidence="10">
    <location>
        <position position="545"/>
    </location>
</feature>
<comment type="function">
    <text evidence="7">DNA-dependent RNA polymerase catalyzes the transcription of DNA into RNA using the four ribonucleoside triphosphates as substrates.</text>
</comment>
<dbReference type="GO" id="GO:0005736">
    <property type="term" value="C:RNA polymerase I complex"/>
    <property type="evidence" value="ECO:0007669"/>
    <property type="project" value="TreeGrafter"/>
</dbReference>
<dbReference type="EMBL" id="ML120364">
    <property type="protein sequence ID" value="RPB03162.1"/>
    <property type="molecule type" value="Genomic_DNA"/>
</dbReference>
<dbReference type="InterPro" id="IPR044893">
    <property type="entry name" value="RNA_pol_Rpb1_clamp_domain"/>
</dbReference>
<evidence type="ECO:0000256" key="5">
    <source>
        <dbReference type="ARBA" id="ARBA00023163"/>
    </source>
</evidence>
<evidence type="ECO:0000256" key="7">
    <source>
        <dbReference type="RuleBase" id="RU004279"/>
    </source>
</evidence>
<dbReference type="GO" id="GO:0006351">
    <property type="term" value="P:DNA-templated transcription"/>
    <property type="evidence" value="ECO:0007669"/>
    <property type="project" value="InterPro"/>
</dbReference>
<dbReference type="Pfam" id="PF04997">
    <property type="entry name" value="RNA_pol_Rpb1_1"/>
    <property type="match status" value="1"/>
</dbReference>
<keyword evidence="5 7" id="KW-0804">Transcription</keyword>
<evidence type="ECO:0000256" key="2">
    <source>
        <dbReference type="ARBA" id="ARBA00022478"/>
    </source>
</evidence>
<feature type="domain" description="RNA polymerase N-terminal" evidence="9">
    <location>
        <begin position="339"/>
        <end position="545"/>
    </location>
</feature>
<dbReference type="Gene3D" id="3.30.1490.180">
    <property type="entry name" value="RNA polymerase ii"/>
    <property type="match status" value="1"/>
</dbReference>
<keyword evidence="2 7" id="KW-0240">DNA-directed RNA polymerase</keyword>
<evidence type="ECO:0000313" key="10">
    <source>
        <dbReference type="EMBL" id="RPB03162.1"/>
    </source>
</evidence>
<sequence>MNVSNPVASEVTGVNFTFLCKEDITKLSVKQIVNPATFESVIPGKVPVPVVGGLYDPALGASDALRQRCSTCHLDYKYCPGHVGHISLPVPVYHPLFFDQMLKMLRSTCLYCFHFRMARAEVHRFECKLKLIQYGLLVEAAELDDIHPAKAKRGEEDEDDENSGSTDMDAFYAKRERFVARAIRRHLRSGGLDEGKVMSVAEERRKIVKEFLGSIQTPRKCNRCQAQVSPMAGERISPGFRKDGYSKIFELPLNPKAKNQNMQYGFQRPNAGAMQKKPNGMSEKRRHDPDRKGAAGRLLHSMEVLNNLLRLFEKEKVILQLLYQPRDAISKTPKHQTPDMFFIHAIAVPPTKFRPPQAAAGEISESATNKQLVKILQGCLSIRDYNDRFNDPDTEAEMKTTIISRLMQAFVTLQDDVNSFLDSSKSPLTGAAARTLEEGIKQKLEKKEGLFRMNMMGKRVNFAARSVISPDPNIETREIGVPPVFASKLTYPEPVTEINHQWLMKLKRIHLSKTLLTPDALSLSDSKSKKVHRHLHDGDVVLMNR</sequence>
<comment type="catalytic activity">
    <reaction evidence="6 7">
        <text>RNA(n) + a ribonucleoside 5'-triphosphate = RNA(n+1) + diphosphate</text>
        <dbReference type="Rhea" id="RHEA:21248"/>
        <dbReference type="Rhea" id="RHEA-COMP:14527"/>
        <dbReference type="Rhea" id="RHEA-COMP:17342"/>
        <dbReference type="ChEBI" id="CHEBI:33019"/>
        <dbReference type="ChEBI" id="CHEBI:61557"/>
        <dbReference type="ChEBI" id="CHEBI:140395"/>
        <dbReference type="EC" id="2.7.7.6"/>
    </reaction>
</comment>
<keyword evidence="11" id="KW-1185">Reference proteome</keyword>
<evidence type="ECO:0000256" key="3">
    <source>
        <dbReference type="ARBA" id="ARBA00022679"/>
    </source>
</evidence>
<evidence type="ECO:0000256" key="1">
    <source>
        <dbReference type="ARBA" id="ARBA00006460"/>
    </source>
</evidence>
<protein>
    <recommendedName>
        <fullName evidence="7">DNA-directed RNA polymerase subunit</fullName>
        <ecNumber evidence="7">2.7.7.6</ecNumber>
    </recommendedName>
</protein>
<dbReference type="Proteomes" id="UP000276215">
    <property type="component" value="Unassembled WGS sequence"/>
</dbReference>
<name>A0A3N4K1U9_9PEZI</name>
<dbReference type="SUPFAM" id="SSF64484">
    <property type="entry name" value="beta and beta-prime subunits of DNA dependent RNA-polymerase"/>
    <property type="match status" value="1"/>
</dbReference>
<evidence type="ECO:0000256" key="8">
    <source>
        <dbReference type="SAM" id="MobiDB-lite"/>
    </source>
</evidence>
<gene>
    <name evidence="10" type="ORF">L873DRAFT_1558560</name>
</gene>
<dbReference type="Pfam" id="PF00623">
    <property type="entry name" value="RNA_pol_Rpb1_2"/>
    <property type="match status" value="1"/>
</dbReference>
<evidence type="ECO:0000313" key="11">
    <source>
        <dbReference type="Proteomes" id="UP000276215"/>
    </source>
</evidence>
<dbReference type="InterPro" id="IPR006592">
    <property type="entry name" value="RNA_pol_N"/>
</dbReference>
<dbReference type="AlphaFoldDB" id="A0A3N4K1U9"/>
<dbReference type="FunFam" id="4.10.860.120:FF:000006">
    <property type="entry name" value="DNA-directed RNA polymerase subunit"/>
    <property type="match status" value="1"/>
</dbReference>
<dbReference type="InterPro" id="IPR000722">
    <property type="entry name" value="RNA_pol_asu"/>
</dbReference>
<evidence type="ECO:0000256" key="4">
    <source>
        <dbReference type="ARBA" id="ARBA00022695"/>
    </source>
</evidence>
<dbReference type="GO" id="GO:0003899">
    <property type="term" value="F:DNA-directed RNA polymerase activity"/>
    <property type="evidence" value="ECO:0007669"/>
    <property type="project" value="UniProtKB-EC"/>
</dbReference>
<dbReference type="STRING" id="1336337.A0A3N4K1U9"/>
<dbReference type="InterPro" id="IPR007080">
    <property type="entry name" value="RNA_pol_Rpb1_1"/>
</dbReference>
<dbReference type="SMART" id="SM00663">
    <property type="entry name" value="RPOLA_N"/>
    <property type="match status" value="1"/>
</dbReference>
<dbReference type="OrthoDB" id="270392at2759"/>
<accession>A0A3N4K1U9</accession>
<reference evidence="10 11" key="1">
    <citation type="journal article" date="2018" name="Nat. Ecol. Evol.">
        <title>Pezizomycetes genomes reveal the molecular basis of ectomycorrhizal truffle lifestyle.</title>
        <authorList>
            <person name="Murat C."/>
            <person name="Payen T."/>
            <person name="Noel B."/>
            <person name="Kuo A."/>
            <person name="Morin E."/>
            <person name="Chen J."/>
            <person name="Kohler A."/>
            <person name="Krizsan K."/>
            <person name="Balestrini R."/>
            <person name="Da Silva C."/>
            <person name="Montanini B."/>
            <person name="Hainaut M."/>
            <person name="Levati E."/>
            <person name="Barry K.W."/>
            <person name="Belfiori B."/>
            <person name="Cichocki N."/>
            <person name="Clum A."/>
            <person name="Dockter R.B."/>
            <person name="Fauchery L."/>
            <person name="Guy J."/>
            <person name="Iotti M."/>
            <person name="Le Tacon F."/>
            <person name="Lindquist E.A."/>
            <person name="Lipzen A."/>
            <person name="Malagnac F."/>
            <person name="Mello A."/>
            <person name="Molinier V."/>
            <person name="Miyauchi S."/>
            <person name="Poulain J."/>
            <person name="Riccioni C."/>
            <person name="Rubini A."/>
            <person name="Sitrit Y."/>
            <person name="Splivallo R."/>
            <person name="Traeger S."/>
            <person name="Wang M."/>
            <person name="Zifcakova L."/>
            <person name="Wipf D."/>
            <person name="Zambonelli A."/>
            <person name="Paolocci F."/>
            <person name="Nowrousian M."/>
            <person name="Ottonello S."/>
            <person name="Baldrian P."/>
            <person name="Spatafora J.W."/>
            <person name="Henrissat B."/>
            <person name="Nagy L.G."/>
            <person name="Aury J.M."/>
            <person name="Wincker P."/>
            <person name="Grigoriev I.V."/>
            <person name="Bonfante P."/>
            <person name="Martin F.M."/>
        </authorList>
    </citation>
    <scope>NUCLEOTIDE SEQUENCE [LARGE SCALE GENOMIC DNA]</scope>
    <source>
        <strain evidence="10 11">120613-1</strain>
    </source>
</reference>
<organism evidence="10 11">
    <name type="scientific">Choiromyces venosus 120613-1</name>
    <dbReference type="NCBI Taxonomy" id="1336337"/>
    <lineage>
        <taxon>Eukaryota</taxon>
        <taxon>Fungi</taxon>
        <taxon>Dikarya</taxon>
        <taxon>Ascomycota</taxon>
        <taxon>Pezizomycotina</taxon>
        <taxon>Pezizomycetes</taxon>
        <taxon>Pezizales</taxon>
        <taxon>Tuberaceae</taxon>
        <taxon>Choiromyces</taxon>
    </lineage>
</organism>
<proteinExistence type="inferred from homology"/>